<sequence length="211" mass="24675">MYIPKHYNGKDKQESIAFMKRFNFGTIITSIDNIPFATHLPFIIAERDNEIIISSHFSKANEHWKHIESNESLIIFSEPHAYISPKNYVKQENVPTWNYISVHAYGKAKIKGNPKEVTEMLEHMMDDFDPDYKKQWNSISDDYKTRMAKGIVAFEVQVSKLQSKEKLSQNKMETERKSIIKSLSKSKTTNEKIISEYMKLNELNTTKPKLH</sequence>
<evidence type="ECO:0000313" key="1">
    <source>
        <dbReference type="EMBL" id="PQJ15775.1"/>
    </source>
</evidence>
<dbReference type="OrthoDB" id="9794948at2"/>
<name>A0A2S7T8E6_9FLAO</name>
<dbReference type="Gene3D" id="2.30.110.10">
    <property type="entry name" value="Electron Transport, Fmn-binding Protein, Chain A"/>
    <property type="match status" value="1"/>
</dbReference>
<accession>A0A2S7T8E6</accession>
<dbReference type="PIRSF" id="PIRSF010372">
    <property type="entry name" value="PaiB"/>
    <property type="match status" value="1"/>
</dbReference>
<dbReference type="PANTHER" id="PTHR35802">
    <property type="entry name" value="PROTEASE SYNTHASE AND SPORULATION PROTEIN PAI 2"/>
    <property type="match status" value="1"/>
</dbReference>
<dbReference type="InterPro" id="IPR007396">
    <property type="entry name" value="TR_PAI2-type"/>
</dbReference>
<protein>
    <submittedName>
        <fullName evidence="1">Transcriptional regulator</fullName>
    </submittedName>
</protein>
<dbReference type="InterPro" id="IPR012349">
    <property type="entry name" value="Split_barrel_FMN-bd"/>
</dbReference>
<dbReference type="SUPFAM" id="SSF50475">
    <property type="entry name" value="FMN-binding split barrel"/>
    <property type="match status" value="1"/>
</dbReference>
<keyword evidence="2" id="KW-1185">Reference proteome</keyword>
<dbReference type="EMBL" id="MQVX01000001">
    <property type="protein sequence ID" value="PQJ15775.1"/>
    <property type="molecule type" value="Genomic_DNA"/>
</dbReference>
<dbReference type="AlphaFoldDB" id="A0A2S7T8E6"/>
<evidence type="ECO:0000313" key="2">
    <source>
        <dbReference type="Proteomes" id="UP000239366"/>
    </source>
</evidence>
<proteinExistence type="predicted"/>
<dbReference type="RefSeq" id="WP_105001434.1">
    <property type="nucleotide sequence ID" value="NZ_MQVX01000001.1"/>
</dbReference>
<dbReference type="Pfam" id="PF04299">
    <property type="entry name" value="FMN_bind_2"/>
    <property type="match status" value="1"/>
</dbReference>
<organism evidence="1 2">
    <name type="scientific">Aureicoccus marinus</name>
    <dbReference type="NCBI Taxonomy" id="754435"/>
    <lineage>
        <taxon>Bacteria</taxon>
        <taxon>Pseudomonadati</taxon>
        <taxon>Bacteroidota</taxon>
        <taxon>Flavobacteriia</taxon>
        <taxon>Flavobacteriales</taxon>
        <taxon>Flavobacteriaceae</taxon>
        <taxon>Aureicoccus</taxon>
    </lineage>
</organism>
<reference evidence="2" key="1">
    <citation type="submission" date="2016-11" db="EMBL/GenBank/DDBJ databases">
        <title>Trade-off between light-utilization and light-protection in marine flavobacteria.</title>
        <authorList>
            <person name="Kumagai Y."/>
            <person name="Yoshizawa S."/>
            <person name="Kogure K."/>
        </authorList>
    </citation>
    <scope>NUCLEOTIDE SEQUENCE [LARGE SCALE GENOMIC DNA]</scope>
    <source>
        <strain evidence="2">SG-18</strain>
    </source>
</reference>
<dbReference type="Proteomes" id="UP000239366">
    <property type="component" value="Unassembled WGS sequence"/>
</dbReference>
<comment type="caution">
    <text evidence="1">The sequence shown here is derived from an EMBL/GenBank/DDBJ whole genome shotgun (WGS) entry which is preliminary data.</text>
</comment>
<dbReference type="PANTHER" id="PTHR35802:SF1">
    <property type="entry name" value="PROTEASE SYNTHASE AND SPORULATION PROTEIN PAI 2"/>
    <property type="match status" value="1"/>
</dbReference>
<gene>
    <name evidence="1" type="ORF">BST99_08600</name>
</gene>